<name>A0A5K7XKN1_9BACT</name>
<dbReference type="AlphaFoldDB" id="A0A5K7XKN1"/>
<evidence type="ECO:0000313" key="3">
    <source>
        <dbReference type="Proteomes" id="UP000326837"/>
    </source>
</evidence>
<evidence type="ECO:0000313" key="2">
    <source>
        <dbReference type="EMBL" id="BBO35751.1"/>
    </source>
</evidence>
<sequence>MKAFQYESFSLDGLKRVDLPEPQPGPYEVAVRFRAASLNYRDLLFAWGVYNPKAKFPTIPLSDGAGEVVAVGSEVTRWKTGDRVCPIFTQGWLEGPYNAAKAGTTLGGGDLPGVLREIGAFHEQSLVRIPDYLSFEEAATLPCAAVTVWNSLVVFGNLKAGETVLTLGTGGVSMFALQLAKLHGARVISTSSSDEKLERVRALGADETINYKTHPAWEKEVLRLTDGVGVDHVVEVGGAGTISKSIASARIAGKIGVIGVLAQGEGVNPMFLLMKTLALQGIFVGSREMFEHLNAAITTAQLKPVIDRTFPFDEAVEALRHMETGSHFGKIVLKY</sequence>
<organism evidence="2 3">
    <name type="scientific">Lacipirellula parvula</name>
    <dbReference type="NCBI Taxonomy" id="2650471"/>
    <lineage>
        <taxon>Bacteria</taxon>
        <taxon>Pseudomonadati</taxon>
        <taxon>Planctomycetota</taxon>
        <taxon>Planctomycetia</taxon>
        <taxon>Pirellulales</taxon>
        <taxon>Lacipirellulaceae</taxon>
        <taxon>Lacipirellula</taxon>
    </lineage>
</organism>
<dbReference type="InterPro" id="IPR011032">
    <property type="entry name" value="GroES-like_sf"/>
</dbReference>
<dbReference type="InterPro" id="IPR052711">
    <property type="entry name" value="Zinc_ADH-like"/>
</dbReference>
<dbReference type="Pfam" id="PF00107">
    <property type="entry name" value="ADH_zinc_N"/>
    <property type="match status" value="1"/>
</dbReference>
<evidence type="ECO:0000259" key="1">
    <source>
        <dbReference type="SMART" id="SM00829"/>
    </source>
</evidence>
<dbReference type="EC" id="1.1.1.1" evidence="2"/>
<dbReference type="GO" id="GO:0004022">
    <property type="term" value="F:alcohol dehydrogenase (NAD+) activity"/>
    <property type="evidence" value="ECO:0007669"/>
    <property type="project" value="UniProtKB-EC"/>
</dbReference>
<dbReference type="Pfam" id="PF08240">
    <property type="entry name" value="ADH_N"/>
    <property type="match status" value="1"/>
</dbReference>
<dbReference type="Gene3D" id="3.90.180.10">
    <property type="entry name" value="Medium-chain alcohol dehydrogenases, catalytic domain"/>
    <property type="match status" value="1"/>
</dbReference>
<keyword evidence="3" id="KW-1185">Reference proteome</keyword>
<dbReference type="Proteomes" id="UP000326837">
    <property type="component" value="Chromosome"/>
</dbReference>
<dbReference type="CDD" id="cd08276">
    <property type="entry name" value="MDR7"/>
    <property type="match status" value="1"/>
</dbReference>
<dbReference type="SMART" id="SM00829">
    <property type="entry name" value="PKS_ER"/>
    <property type="match status" value="1"/>
</dbReference>
<gene>
    <name evidence="2" type="ORF">PLANPX_5363</name>
</gene>
<reference evidence="3" key="1">
    <citation type="submission" date="2019-10" db="EMBL/GenBank/DDBJ databases">
        <title>Lacipirellula parvula gen. nov., sp. nov., representing a lineage of planctomycetes widespread in freshwater anoxic habitats, and description of the family Lacipirellulaceae.</title>
        <authorList>
            <person name="Dedysh S.N."/>
            <person name="Kulichevskaya I.S."/>
            <person name="Beletsky A.V."/>
            <person name="Rakitin A.L."/>
            <person name="Mardanov A.V."/>
            <person name="Ivanova A.A."/>
            <person name="Saltykova V.X."/>
            <person name="Rijpstra W.I.C."/>
            <person name="Sinninghe Damste J.S."/>
            <person name="Ravin N.V."/>
        </authorList>
    </citation>
    <scope>NUCLEOTIDE SEQUENCE [LARGE SCALE GENOMIC DNA]</scope>
    <source>
        <strain evidence="3">PX69</strain>
    </source>
</reference>
<dbReference type="InterPro" id="IPR013154">
    <property type="entry name" value="ADH-like_N"/>
</dbReference>
<dbReference type="SUPFAM" id="SSF51735">
    <property type="entry name" value="NAD(P)-binding Rossmann-fold domains"/>
    <property type="match status" value="1"/>
</dbReference>
<dbReference type="Gene3D" id="3.40.50.720">
    <property type="entry name" value="NAD(P)-binding Rossmann-like Domain"/>
    <property type="match status" value="1"/>
</dbReference>
<dbReference type="SUPFAM" id="SSF50129">
    <property type="entry name" value="GroES-like"/>
    <property type="match status" value="1"/>
</dbReference>
<dbReference type="PANTHER" id="PTHR45033:SF2">
    <property type="entry name" value="ZINC-TYPE ALCOHOL DEHYDROGENASE-LIKE PROTEIN C1773.06C"/>
    <property type="match status" value="1"/>
</dbReference>
<dbReference type="InterPro" id="IPR013149">
    <property type="entry name" value="ADH-like_C"/>
</dbReference>
<keyword evidence="2" id="KW-0560">Oxidoreductase</keyword>
<accession>A0A5K7XKN1</accession>
<dbReference type="PANTHER" id="PTHR45033">
    <property type="match status" value="1"/>
</dbReference>
<protein>
    <submittedName>
        <fullName evidence="2">Alcohol dehydrogenase</fullName>
        <ecNumber evidence="2">1.1.1.1</ecNumber>
    </submittedName>
</protein>
<dbReference type="KEGG" id="lpav:PLANPX_5363"/>
<dbReference type="InterPro" id="IPR020843">
    <property type="entry name" value="ER"/>
</dbReference>
<dbReference type="RefSeq" id="WP_152101057.1">
    <property type="nucleotide sequence ID" value="NZ_AP021861.1"/>
</dbReference>
<dbReference type="InterPro" id="IPR036291">
    <property type="entry name" value="NAD(P)-bd_dom_sf"/>
</dbReference>
<feature type="domain" description="Enoyl reductase (ER)" evidence="1">
    <location>
        <begin position="9"/>
        <end position="333"/>
    </location>
</feature>
<proteinExistence type="predicted"/>
<dbReference type="EMBL" id="AP021861">
    <property type="protein sequence ID" value="BBO35751.1"/>
    <property type="molecule type" value="Genomic_DNA"/>
</dbReference>